<evidence type="ECO:0000313" key="12">
    <source>
        <dbReference type="RefSeq" id="XP_027356256.1"/>
    </source>
</evidence>
<proteinExistence type="predicted"/>
<feature type="region of interest" description="Disordered" evidence="9">
    <location>
        <begin position="88"/>
        <end position="154"/>
    </location>
</feature>
<evidence type="ECO:0000256" key="9">
    <source>
        <dbReference type="SAM" id="MobiDB-lite"/>
    </source>
</evidence>
<dbReference type="GO" id="GO:0005634">
    <property type="term" value="C:nucleus"/>
    <property type="evidence" value="ECO:0007669"/>
    <property type="project" value="TreeGrafter"/>
</dbReference>
<dbReference type="OrthoDB" id="8062037at2759"/>
<dbReference type="GO" id="GO:0061630">
    <property type="term" value="F:ubiquitin protein ligase activity"/>
    <property type="evidence" value="ECO:0007669"/>
    <property type="project" value="UniProtKB-EC"/>
</dbReference>
<dbReference type="InterPro" id="IPR001841">
    <property type="entry name" value="Znf_RING"/>
</dbReference>
<gene>
    <name evidence="12" type="primary">LOC113865729</name>
</gene>
<dbReference type="FunFam" id="3.30.40.10:FF:000615">
    <property type="entry name" value="E3 ubiquitin ligase BIG BROTHER"/>
    <property type="match status" value="1"/>
</dbReference>
<reference evidence="11" key="1">
    <citation type="journal article" date="2019" name="Toxins">
        <title>Detection of Abrin-Like and Prepropulchellin-Like Toxin Genes and Transcripts Using Whole Genome Sequencing and Full-Length Transcript Sequencing of Abrus precatorius.</title>
        <authorList>
            <person name="Hovde B.T."/>
            <person name="Daligault H.E."/>
            <person name="Hanschen E.R."/>
            <person name="Kunde Y.A."/>
            <person name="Johnson M.B."/>
            <person name="Starkenburg S.R."/>
            <person name="Johnson S.L."/>
        </authorList>
    </citation>
    <scope>NUCLEOTIDE SEQUENCE [LARGE SCALE GENOMIC DNA]</scope>
</reference>
<feature type="compositionally biased region" description="Polar residues" evidence="9">
    <location>
        <begin position="88"/>
        <end position="111"/>
    </location>
</feature>
<dbReference type="EC" id="2.3.2.27" evidence="2"/>
<evidence type="ECO:0000256" key="1">
    <source>
        <dbReference type="ARBA" id="ARBA00000900"/>
    </source>
</evidence>
<keyword evidence="3" id="KW-0808">Transferase</keyword>
<keyword evidence="5 8" id="KW-0863">Zinc-finger</keyword>
<evidence type="ECO:0000256" key="4">
    <source>
        <dbReference type="ARBA" id="ARBA00022723"/>
    </source>
</evidence>
<dbReference type="InterPro" id="IPR013083">
    <property type="entry name" value="Znf_RING/FYVE/PHD"/>
</dbReference>
<dbReference type="Gene3D" id="3.30.40.10">
    <property type="entry name" value="Zinc/RING finger domain, C3HC4 (zinc finger)"/>
    <property type="match status" value="1"/>
</dbReference>
<evidence type="ECO:0000256" key="6">
    <source>
        <dbReference type="ARBA" id="ARBA00022786"/>
    </source>
</evidence>
<accession>A0A8B8LIQ2</accession>
<evidence type="ECO:0000256" key="2">
    <source>
        <dbReference type="ARBA" id="ARBA00012483"/>
    </source>
</evidence>
<dbReference type="PANTHER" id="PTHR22937">
    <property type="entry name" value="E3 UBIQUITIN-PROTEIN LIGASE RNF165"/>
    <property type="match status" value="1"/>
</dbReference>
<feature type="region of interest" description="Disordered" evidence="9">
    <location>
        <begin position="1"/>
        <end position="33"/>
    </location>
</feature>
<sequence>MDQMSDLQMGQQSRSHSQSESIHGRGTNISQPNISTVVSASGDAMNVDSHYLLDAHDNVPMHGIVHRQHNRHMGAAYVYCPDMNPPSSTAVSGNRRTSNQLSGSNTFTASGTYKRKHSVGTRGNNQHLNASASSSIGPRNARHAENGIPLPSFSSSWSRSDEPLMVYDHNHSIQGNYSGQHFHPAPLPRLAQQLNSNNNNGHSLAWNQSLPMPFVQVPNANGRSLENTNMGLWRYHDTSGSTNGLRFPYPAPVNPHYHAFHYHTRPVQGRRGHSINFHPPVTAASYRVPTNPLSSAQIPIQNAFEMGSRRGLPVPPAGAWIHRPHRMTVRCPTLPPMAFLQVENIAILVGHHRDMRLDIEHMSYEELLALGERIGNANPSLSEETITNQMETRTYLLPTNLEEANSDEQEADICIICQDEYKNQDKIGILRCEHEYHADCLRNWLLVKNVCPICKSEALTP</sequence>
<keyword evidence="6" id="KW-0833">Ubl conjugation pathway</keyword>
<dbReference type="SMART" id="SM00184">
    <property type="entry name" value="RING"/>
    <property type="match status" value="1"/>
</dbReference>
<dbReference type="Pfam" id="PF13639">
    <property type="entry name" value="zf-RING_2"/>
    <property type="match status" value="1"/>
</dbReference>
<dbReference type="KEGG" id="aprc:113865729"/>
<reference evidence="12" key="2">
    <citation type="submission" date="2025-08" db="UniProtKB">
        <authorList>
            <consortium name="RefSeq"/>
        </authorList>
    </citation>
    <scope>IDENTIFICATION</scope>
    <source>
        <tissue evidence="12">Young leaves</tissue>
    </source>
</reference>
<evidence type="ECO:0000259" key="10">
    <source>
        <dbReference type="PROSITE" id="PS50089"/>
    </source>
</evidence>
<comment type="catalytic activity">
    <reaction evidence="1">
        <text>S-ubiquitinyl-[E2 ubiquitin-conjugating enzyme]-L-cysteine + [acceptor protein]-L-lysine = [E2 ubiquitin-conjugating enzyme]-L-cysteine + N(6)-ubiquitinyl-[acceptor protein]-L-lysine.</text>
        <dbReference type="EC" id="2.3.2.27"/>
    </reaction>
</comment>
<evidence type="ECO:0000256" key="5">
    <source>
        <dbReference type="ARBA" id="ARBA00022771"/>
    </source>
</evidence>
<keyword evidence="11" id="KW-1185">Reference proteome</keyword>
<feature type="compositionally biased region" description="Polar residues" evidence="9">
    <location>
        <begin position="121"/>
        <end position="137"/>
    </location>
</feature>
<feature type="domain" description="RING-type" evidence="10">
    <location>
        <begin position="414"/>
        <end position="455"/>
    </location>
</feature>
<dbReference type="PANTHER" id="PTHR22937:SF222">
    <property type="entry name" value="RING-TYPE E3 UBIQUITIN TRANSFERASE"/>
    <property type="match status" value="1"/>
</dbReference>
<dbReference type="Proteomes" id="UP000694853">
    <property type="component" value="Unplaced"/>
</dbReference>
<keyword evidence="4" id="KW-0479">Metal-binding</keyword>
<protein>
    <recommendedName>
        <fullName evidence="2">RING-type E3 ubiquitin transferase</fullName>
        <ecNumber evidence="2">2.3.2.27</ecNumber>
    </recommendedName>
</protein>
<evidence type="ECO:0000313" key="11">
    <source>
        <dbReference type="Proteomes" id="UP000694853"/>
    </source>
</evidence>
<evidence type="ECO:0000256" key="8">
    <source>
        <dbReference type="PROSITE-ProRule" id="PRU00175"/>
    </source>
</evidence>
<dbReference type="GeneID" id="113865729"/>
<dbReference type="SUPFAM" id="SSF57850">
    <property type="entry name" value="RING/U-box"/>
    <property type="match status" value="1"/>
</dbReference>
<evidence type="ECO:0000256" key="3">
    <source>
        <dbReference type="ARBA" id="ARBA00022679"/>
    </source>
</evidence>
<keyword evidence="7" id="KW-0862">Zinc</keyword>
<dbReference type="PROSITE" id="PS50089">
    <property type="entry name" value="ZF_RING_2"/>
    <property type="match status" value="1"/>
</dbReference>
<dbReference type="AlphaFoldDB" id="A0A8B8LIQ2"/>
<dbReference type="InterPro" id="IPR045191">
    <property type="entry name" value="MBR1/2-like"/>
</dbReference>
<evidence type="ECO:0000256" key="7">
    <source>
        <dbReference type="ARBA" id="ARBA00022833"/>
    </source>
</evidence>
<organism evidence="11 12">
    <name type="scientific">Abrus precatorius</name>
    <name type="common">Indian licorice</name>
    <name type="synonym">Glycine abrus</name>
    <dbReference type="NCBI Taxonomy" id="3816"/>
    <lineage>
        <taxon>Eukaryota</taxon>
        <taxon>Viridiplantae</taxon>
        <taxon>Streptophyta</taxon>
        <taxon>Embryophyta</taxon>
        <taxon>Tracheophyta</taxon>
        <taxon>Spermatophyta</taxon>
        <taxon>Magnoliopsida</taxon>
        <taxon>eudicotyledons</taxon>
        <taxon>Gunneridae</taxon>
        <taxon>Pentapetalae</taxon>
        <taxon>rosids</taxon>
        <taxon>fabids</taxon>
        <taxon>Fabales</taxon>
        <taxon>Fabaceae</taxon>
        <taxon>Papilionoideae</taxon>
        <taxon>50 kb inversion clade</taxon>
        <taxon>NPAAA clade</taxon>
        <taxon>indigoferoid/millettioid clade</taxon>
        <taxon>Abreae</taxon>
        <taxon>Abrus</taxon>
    </lineage>
</organism>
<dbReference type="GO" id="GO:0008270">
    <property type="term" value="F:zinc ion binding"/>
    <property type="evidence" value="ECO:0007669"/>
    <property type="project" value="UniProtKB-KW"/>
</dbReference>
<dbReference type="RefSeq" id="XP_027356256.1">
    <property type="nucleotide sequence ID" value="XM_027500455.1"/>
</dbReference>
<name>A0A8B8LIQ2_ABRPR</name>